<dbReference type="Pfam" id="PF17389">
    <property type="entry name" value="Bac_rhamnosid6H"/>
    <property type="match status" value="1"/>
</dbReference>
<organism evidence="3 4">
    <name type="scientific">Goodfellowiella coeruleoviolacea</name>
    <dbReference type="NCBI Taxonomy" id="334858"/>
    <lineage>
        <taxon>Bacteria</taxon>
        <taxon>Bacillati</taxon>
        <taxon>Actinomycetota</taxon>
        <taxon>Actinomycetes</taxon>
        <taxon>Pseudonocardiales</taxon>
        <taxon>Pseudonocardiaceae</taxon>
        <taxon>Goodfellowiella</taxon>
    </lineage>
</organism>
<comment type="caution">
    <text evidence="3">The sequence shown here is derived from an EMBL/GenBank/DDBJ whole genome shotgun (WGS) entry which is preliminary data.</text>
</comment>
<dbReference type="RefSeq" id="WP_253772433.1">
    <property type="nucleotide sequence ID" value="NZ_JAMTCK010000007.1"/>
</dbReference>
<dbReference type="InterPro" id="IPR008928">
    <property type="entry name" value="6-hairpin_glycosidase_sf"/>
</dbReference>
<feature type="domain" description="Alpha-L-rhamnosidase six-hairpin glycosidase" evidence="1">
    <location>
        <begin position="418"/>
        <end position="655"/>
    </location>
</feature>
<dbReference type="InterPro" id="IPR035396">
    <property type="entry name" value="Bac_rhamnosid6H"/>
</dbReference>
<dbReference type="PANTHER" id="PTHR34987">
    <property type="entry name" value="C, PUTATIVE (AFU_ORTHOLOGUE AFUA_3G02880)-RELATED"/>
    <property type="match status" value="1"/>
</dbReference>
<evidence type="ECO:0000259" key="1">
    <source>
        <dbReference type="Pfam" id="PF17389"/>
    </source>
</evidence>
<protein>
    <submittedName>
        <fullName evidence="3">Alpha-L-rhamnosidase</fullName>
    </submittedName>
</protein>
<name>A0AAE3GEZ3_9PSEU</name>
<sequence>MSTPTGDQHTTDPLAVCPWDDRWHALVPAPRDRDVRPRRVTVAAGQVSGCADVVTGTGPLVLRCAAADQPARAVVDFGVEVSGYPWFSFAAGDRPSQAMLRAGYSESLRYLGPDGDLTVPEPRVAGNPARVERYRVSGPGLVRQRFLQGGFRYQMLSVETPGDEVAIAALGVWYTPYLGTPDTYAGHFLCSDELLNRIWYAGVHTLHLNMVEPGEQAGYWAVLDGALDVRDTWTDYNASPIGLLRTGEHWTDVDVRFHARVESGRLNWVVRGRGPGTGLLLGVATHAGRSWLTVEIQFDVDVDACRELTRLRLPEQLCPGQWQEIRTLVCGTVLTVSVAGGQPVSVDLATLDLSPAERRAVAAGTVGFCARPGDAAAFRALTVTQPGPPAVVLANMPLAAPEELAAFDPPGTVRLPLITDGQKRDRLVWQGDNMVAGRTLLVSSEAIAHVRESIRLLGSHQLASGYVPANANPAATPRTRLSPRTTETVRYPSASYSLYTVLNLHDYWWHTADLGFVAECWPMICAELAWNESRTGPDGLLRTDERDGMGWRYALVCGTPSYENVVYAHALRCAAELADELGQHALASQWTEAAEAVTTALDALLFDPDSGLYELSAEQRGHTVLDANASAVHYGLLSGDRGDRALDTLLSRLDSPGGTRSIGDPVPDGQFPTIGPMMNGVLVWALADQGRTTEALRLIRSGWGPMVTGDPGMTVWEVLWRDGGLATPGINHGGGGNTSLAHPWASGPTFALSRYVLGVRALAPGYQRWLVCPQFGDLSWARGEVPTPHGPVRVRWARQARRLAVEVESPPGTTGAVSLGPIEPGAVARWNGEVVFPEPAGRSLRLGVAGPGVHRFELG</sequence>
<dbReference type="InterPro" id="IPR012341">
    <property type="entry name" value="6hp_glycosidase-like_sf"/>
</dbReference>
<dbReference type="Gene3D" id="1.50.10.10">
    <property type="match status" value="1"/>
</dbReference>
<accession>A0AAE3GEZ3</accession>
<dbReference type="Gene3D" id="2.60.420.10">
    <property type="entry name" value="Maltose phosphorylase, domain 3"/>
    <property type="match status" value="1"/>
</dbReference>
<feature type="domain" description="Alpha-L-rhamnosidase C-terminal" evidence="2">
    <location>
        <begin position="758"/>
        <end position="820"/>
    </location>
</feature>
<gene>
    <name evidence="3" type="ORF">LX83_003371</name>
</gene>
<evidence type="ECO:0000313" key="3">
    <source>
        <dbReference type="EMBL" id="MCP2166503.1"/>
    </source>
</evidence>
<evidence type="ECO:0000313" key="4">
    <source>
        <dbReference type="Proteomes" id="UP001206128"/>
    </source>
</evidence>
<reference evidence="3" key="1">
    <citation type="submission" date="2022-06" db="EMBL/GenBank/DDBJ databases">
        <title>Genomic Encyclopedia of Archaeal and Bacterial Type Strains, Phase II (KMG-II): from individual species to whole genera.</title>
        <authorList>
            <person name="Goeker M."/>
        </authorList>
    </citation>
    <scope>NUCLEOTIDE SEQUENCE</scope>
    <source>
        <strain evidence="3">DSM 43935</strain>
    </source>
</reference>
<dbReference type="InterPro" id="IPR035398">
    <property type="entry name" value="Bac_rhamnosid_C"/>
</dbReference>
<dbReference type="Pfam" id="PF17390">
    <property type="entry name" value="Bac_rhamnosid_C"/>
    <property type="match status" value="1"/>
</dbReference>
<evidence type="ECO:0000259" key="2">
    <source>
        <dbReference type="Pfam" id="PF17390"/>
    </source>
</evidence>
<dbReference type="Gene3D" id="2.60.120.560">
    <property type="entry name" value="Exo-inulinase, domain 1"/>
    <property type="match status" value="1"/>
</dbReference>
<keyword evidence="4" id="KW-1185">Reference proteome</keyword>
<dbReference type="SUPFAM" id="SSF48208">
    <property type="entry name" value="Six-hairpin glycosidases"/>
    <property type="match status" value="1"/>
</dbReference>
<dbReference type="GO" id="GO:0005975">
    <property type="term" value="P:carbohydrate metabolic process"/>
    <property type="evidence" value="ECO:0007669"/>
    <property type="project" value="InterPro"/>
</dbReference>
<proteinExistence type="predicted"/>
<dbReference type="PANTHER" id="PTHR34987:SF4">
    <property type="entry name" value="ALPHA-L-RHAMNOSIDASE C-TERMINAL DOMAIN-CONTAINING PROTEIN"/>
    <property type="match status" value="1"/>
</dbReference>
<dbReference type="AlphaFoldDB" id="A0AAE3GEZ3"/>
<dbReference type="Proteomes" id="UP001206128">
    <property type="component" value="Unassembled WGS sequence"/>
</dbReference>
<dbReference type="EMBL" id="JAMTCK010000007">
    <property type="protein sequence ID" value="MCP2166503.1"/>
    <property type="molecule type" value="Genomic_DNA"/>
</dbReference>